<organism evidence="1 2">
    <name type="scientific">Serratia proteamaculans</name>
    <dbReference type="NCBI Taxonomy" id="28151"/>
    <lineage>
        <taxon>Bacteria</taxon>
        <taxon>Pseudomonadati</taxon>
        <taxon>Pseudomonadota</taxon>
        <taxon>Gammaproteobacteria</taxon>
        <taxon>Enterobacterales</taxon>
        <taxon>Yersiniaceae</taxon>
        <taxon>Serratia</taxon>
    </lineage>
</organism>
<dbReference type="EMBL" id="JAEHSL010000035">
    <property type="protein sequence ID" value="MBI6183420.1"/>
    <property type="molecule type" value="Genomic_DNA"/>
</dbReference>
<accession>A0ABS0TYG8</accession>
<sequence>MSETKSYDYLVIGGEHDGEVFNGDRLSILALASKIQPMAKLYSRETPAEVTVPKMVEYTVIEHITESGVHFFIASNDDLTNINIDVKIAKSGISPIA</sequence>
<gene>
    <name evidence="1" type="ORF">JEQ07_23875</name>
</gene>
<proteinExistence type="predicted"/>
<evidence type="ECO:0000313" key="2">
    <source>
        <dbReference type="Proteomes" id="UP000639004"/>
    </source>
</evidence>
<keyword evidence="2" id="KW-1185">Reference proteome</keyword>
<evidence type="ECO:0000313" key="1">
    <source>
        <dbReference type="EMBL" id="MBI6183420.1"/>
    </source>
</evidence>
<protein>
    <submittedName>
        <fullName evidence="1">Uncharacterized protein</fullName>
    </submittedName>
</protein>
<reference evidence="1 2" key="1">
    <citation type="submission" date="2020-12" db="EMBL/GenBank/DDBJ databases">
        <title>Enhanced detection system for hospital associated transmission using whole genome sequencing surveillance.</title>
        <authorList>
            <person name="Harrison L.H."/>
            <person name="Van Tyne D."/>
            <person name="Marsh J.W."/>
            <person name="Griffith M.P."/>
            <person name="Snyder D.J."/>
            <person name="Cooper V.S."/>
            <person name="Mustapha M."/>
        </authorList>
    </citation>
    <scope>NUCLEOTIDE SEQUENCE [LARGE SCALE GENOMIC DNA]</scope>
    <source>
        <strain evidence="1 2">SER00238</strain>
    </source>
</reference>
<dbReference type="Proteomes" id="UP000639004">
    <property type="component" value="Unassembled WGS sequence"/>
</dbReference>
<dbReference type="RefSeq" id="WP_198642614.1">
    <property type="nucleotide sequence ID" value="NZ_JAEHSL010000035.1"/>
</dbReference>
<comment type="caution">
    <text evidence="1">The sequence shown here is derived from an EMBL/GenBank/DDBJ whole genome shotgun (WGS) entry which is preliminary data.</text>
</comment>
<name>A0ABS0TYG8_SERPR</name>